<dbReference type="GO" id="GO:0032267">
    <property type="term" value="F:tRNA(Ile)-lysidine synthase activity"/>
    <property type="evidence" value="ECO:0007669"/>
    <property type="project" value="UniProtKB-EC"/>
</dbReference>
<dbReference type="GO" id="GO:0005737">
    <property type="term" value="C:cytoplasm"/>
    <property type="evidence" value="ECO:0007669"/>
    <property type="project" value="UniProtKB-SubCell"/>
</dbReference>
<comment type="subcellular location">
    <subcellularLocation>
        <location evidence="1 8">Cytoplasm</location>
    </subcellularLocation>
</comment>
<evidence type="ECO:0000256" key="6">
    <source>
        <dbReference type="ARBA" id="ARBA00022840"/>
    </source>
</evidence>
<feature type="domain" description="Lysidine-tRNA(Ile) synthetase C-terminal" evidence="9">
    <location>
        <begin position="359"/>
        <end position="431"/>
    </location>
</feature>
<dbReference type="EC" id="6.3.4.19" evidence="8"/>
<dbReference type="Proteomes" id="UP000443153">
    <property type="component" value="Unassembled WGS sequence"/>
</dbReference>
<gene>
    <name evidence="8 10" type="primary">tilS</name>
    <name evidence="10" type="ORF">GJ691_11800</name>
</gene>
<dbReference type="AlphaFoldDB" id="A0A6I2MPU5"/>
<comment type="function">
    <text evidence="8">Ligates lysine onto the cytidine present at position 34 of the AUA codon-specific tRNA(Ile) that contains the anticodon CAU, in an ATP-dependent manner. Cytidine is converted to lysidine, thus changing the amino acid specificity of the tRNA from methionine to isoleucine.</text>
</comment>
<organism evidence="10 11">
    <name type="scientific">Maribacter luteus</name>
    <dbReference type="NCBI Taxonomy" id="2594478"/>
    <lineage>
        <taxon>Bacteria</taxon>
        <taxon>Pseudomonadati</taxon>
        <taxon>Bacteroidota</taxon>
        <taxon>Flavobacteriia</taxon>
        <taxon>Flavobacteriales</taxon>
        <taxon>Flavobacteriaceae</taxon>
        <taxon>Maribacter</taxon>
    </lineage>
</organism>
<dbReference type="NCBIfam" id="TIGR02433">
    <property type="entry name" value="lysidine_TilS_C"/>
    <property type="match status" value="1"/>
</dbReference>
<accession>A0A6I2MPU5</accession>
<dbReference type="EMBL" id="WKJH01000018">
    <property type="protein sequence ID" value="MRX64847.1"/>
    <property type="molecule type" value="Genomic_DNA"/>
</dbReference>
<comment type="similarity">
    <text evidence="8">Belongs to the tRNA(Ile)-lysidine synthase family.</text>
</comment>
<dbReference type="SMART" id="SM00977">
    <property type="entry name" value="TilS_C"/>
    <property type="match status" value="1"/>
</dbReference>
<dbReference type="GO" id="GO:0006400">
    <property type="term" value="P:tRNA modification"/>
    <property type="evidence" value="ECO:0007669"/>
    <property type="project" value="UniProtKB-UniRule"/>
</dbReference>
<dbReference type="HAMAP" id="MF_01161">
    <property type="entry name" value="tRNA_Ile_lys_synt"/>
    <property type="match status" value="1"/>
</dbReference>
<keyword evidence="11" id="KW-1185">Reference proteome</keyword>
<reference evidence="10 11" key="1">
    <citation type="submission" date="2019-11" db="EMBL/GenBank/DDBJ databases">
        <title>Maribacter lutea sp. nov., a marine bacterium isolated from intertidal sand.</title>
        <authorList>
            <person name="Liu A."/>
        </authorList>
    </citation>
    <scope>NUCLEOTIDE SEQUENCE [LARGE SCALE GENOMIC DNA]</scope>
    <source>
        <strain evidence="10 11">RZ05</strain>
    </source>
</reference>
<evidence type="ECO:0000313" key="10">
    <source>
        <dbReference type="EMBL" id="MRX64847.1"/>
    </source>
</evidence>
<dbReference type="InterPro" id="IPR012795">
    <property type="entry name" value="tRNA_Ile_lys_synt_N"/>
</dbReference>
<keyword evidence="4 8" id="KW-0819">tRNA processing</keyword>
<dbReference type="Pfam" id="PF01171">
    <property type="entry name" value="ATP_bind_3"/>
    <property type="match status" value="1"/>
</dbReference>
<dbReference type="RefSeq" id="WP_179955110.1">
    <property type="nucleotide sequence ID" value="NZ_WKJH01000018.1"/>
</dbReference>
<evidence type="ECO:0000256" key="7">
    <source>
        <dbReference type="ARBA" id="ARBA00048539"/>
    </source>
</evidence>
<keyword evidence="5 8" id="KW-0547">Nucleotide-binding</keyword>
<comment type="caution">
    <text evidence="10">The sequence shown here is derived from an EMBL/GenBank/DDBJ whole genome shotgun (WGS) entry which is preliminary data.</text>
</comment>
<evidence type="ECO:0000256" key="5">
    <source>
        <dbReference type="ARBA" id="ARBA00022741"/>
    </source>
</evidence>
<protein>
    <recommendedName>
        <fullName evidence="8">tRNA(Ile)-lysidine synthase</fullName>
        <ecNumber evidence="8">6.3.4.19</ecNumber>
    </recommendedName>
    <alternativeName>
        <fullName evidence="8">tRNA(Ile)-2-lysyl-cytidine synthase</fullName>
    </alternativeName>
    <alternativeName>
        <fullName evidence="8">tRNA(Ile)-lysidine synthetase</fullName>
    </alternativeName>
</protein>
<dbReference type="PANTHER" id="PTHR43033:SF1">
    <property type="entry name" value="TRNA(ILE)-LYSIDINE SYNTHASE-RELATED"/>
    <property type="match status" value="1"/>
</dbReference>
<dbReference type="Gene3D" id="3.40.50.620">
    <property type="entry name" value="HUPs"/>
    <property type="match status" value="1"/>
</dbReference>
<dbReference type="NCBIfam" id="TIGR02432">
    <property type="entry name" value="lysidine_TilS_N"/>
    <property type="match status" value="1"/>
</dbReference>
<name>A0A6I2MPU5_9FLAO</name>
<sequence>MRNQFRIHIQDNFPELLQNRFLLACSGGLDSVVLAHLCAQNELDFSLAHCNFKLRGQESDKDEQFVRELAKELNKTLWVEHFNTKAYVNDHKVSVQMAARELRYTWFKDLLAEHGLKTLVTAHHADDNLETFIINLSRGTGINGLSGIPAKTDMISRPLLPYSRAELAAYADQEKIQWREDQSNAEKKYLRNKIRHDIIPLLKETHPTFLHNFQTTQKNLQQIVDISETHLSNLKKELFRKENDVIRISTASLIALNPIKAYMYGLFHVYGFTAWNDVVQLLSAMSGKEIRSKTHRLLKDRDDLLLSPIQQDTEAYYEINEGITQINTPIGLVLEEGVMISATAPNILYVDKSTLKYPLVLRKWQNGDYFYPLGMKGRKKLAKFFKDEKMDVFAKENQWLLCSDNQIVWVVGKRPDERFKITPKTKNIIKIILN</sequence>
<feature type="binding site" evidence="8">
    <location>
        <begin position="26"/>
        <end position="31"/>
    </location>
    <ligand>
        <name>ATP</name>
        <dbReference type="ChEBI" id="CHEBI:30616"/>
    </ligand>
</feature>
<comment type="domain">
    <text evidence="8">The N-terminal region contains the highly conserved SGGXDS motif, predicted to be a P-loop motif involved in ATP binding.</text>
</comment>
<evidence type="ECO:0000256" key="1">
    <source>
        <dbReference type="ARBA" id="ARBA00004496"/>
    </source>
</evidence>
<dbReference type="InterPro" id="IPR012094">
    <property type="entry name" value="tRNA_Ile_lys_synt"/>
</dbReference>
<comment type="catalytic activity">
    <reaction evidence="7 8">
        <text>cytidine(34) in tRNA(Ile2) + L-lysine + ATP = lysidine(34) in tRNA(Ile2) + AMP + diphosphate + H(+)</text>
        <dbReference type="Rhea" id="RHEA:43744"/>
        <dbReference type="Rhea" id="RHEA-COMP:10625"/>
        <dbReference type="Rhea" id="RHEA-COMP:10670"/>
        <dbReference type="ChEBI" id="CHEBI:15378"/>
        <dbReference type="ChEBI" id="CHEBI:30616"/>
        <dbReference type="ChEBI" id="CHEBI:32551"/>
        <dbReference type="ChEBI" id="CHEBI:33019"/>
        <dbReference type="ChEBI" id="CHEBI:82748"/>
        <dbReference type="ChEBI" id="CHEBI:83665"/>
        <dbReference type="ChEBI" id="CHEBI:456215"/>
        <dbReference type="EC" id="6.3.4.19"/>
    </reaction>
</comment>
<evidence type="ECO:0000256" key="2">
    <source>
        <dbReference type="ARBA" id="ARBA00022490"/>
    </source>
</evidence>
<evidence type="ECO:0000256" key="4">
    <source>
        <dbReference type="ARBA" id="ARBA00022694"/>
    </source>
</evidence>
<dbReference type="SUPFAM" id="SSF56037">
    <property type="entry name" value="PheT/TilS domain"/>
    <property type="match status" value="1"/>
</dbReference>
<dbReference type="InterPro" id="IPR012796">
    <property type="entry name" value="Lysidine-tRNA-synth_C"/>
</dbReference>
<proteinExistence type="inferred from homology"/>
<keyword evidence="6 8" id="KW-0067">ATP-binding</keyword>
<dbReference type="Pfam" id="PF11734">
    <property type="entry name" value="TilS_C"/>
    <property type="match status" value="1"/>
</dbReference>
<dbReference type="PANTHER" id="PTHR43033">
    <property type="entry name" value="TRNA(ILE)-LYSIDINE SYNTHASE-RELATED"/>
    <property type="match status" value="1"/>
</dbReference>
<evidence type="ECO:0000313" key="11">
    <source>
        <dbReference type="Proteomes" id="UP000443153"/>
    </source>
</evidence>
<dbReference type="SUPFAM" id="SSF52402">
    <property type="entry name" value="Adenine nucleotide alpha hydrolases-like"/>
    <property type="match status" value="1"/>
</dbReference>
<evidence type="ECO:0000259" key="9">
    <source>
        <dbReference type="SMART" id="SM00977"/>
    </source>
</evidence>
<dbReference type="CDD" id="cd01992">
    <property type="entry name" value="TilS_N"/>
    <property type="match status" value="1"/>
</dbReference>
<keyword evidence="3 8" id="KW-0436">Ligase</keyword>
<dbReference type="InterPro" id="IPR011063">
    <property type="entry name" value="TilS/TtcA_N"/>
</dbReference>
<evidence type="ECO:0000256" key="3">
    <source>
        <dbReference type="ARBA" id="ARBA00022598"/>
    </source>
</evidence>
<keyword evidence="2 8" id="KW-0963">Cytoplasm</keyword>
<evidence type="ECO:0000256" key="8">
    <source>
        <dbReference type="HAMAP-Rule" id="MF_01161"/>
    </source>
</evidence>
<dbReference type="GO" id="GO:0005524">
    <property type="term" value="F:ATP binding"/>
    <property type="evidence" value="ECO:0007669"/>
    <property type="project" value="UniProtKB-UniRule"/>
</dbReference>
<dbReference type="InterPro" id="IPR014729">
    <property type="entry name" value="Rossmann-like_a/b/a_fold"/>
</dbReference>